<feature type="domain" description="PAS" evidence="17">
    <location>
        <begin position="121"/>
        <end position="192"/>
    </location>
</feature>
<dbReference type="GO" id="GO:0005524">
    <property type="term" value="F:ATP binding"/>
    <property type="evidence" value="ECO:0007669"/>
    <property type="project" value="UniProtKB-KW"/>
</dbReference>
<dbReference type="InterPro" id="IPR036890">
    <property type="entry name" value="HATPase_C_sf"/>
</dbReference>
<dbReference type="Gene3D" id="1.10.287.130">
    <property type="match status" value="1"/>
</dbReference>
<dbReference type="Gene3D" id="3.30.565.10">
    <property type="entry name" value="Histidine kinase-like ATPase, C-terminal domain"/>
    <property type="match status" value="1"/>
</dbReference>
<dbReference type="FunFam" id="3.30.565.10:FF:000010">
    <property type="entry name" value="Sensor histidine kinase RcsC"/>
    <property type="match status" value="1"/>
</dbReference>
<keyword evidence="5 13" id="KW-0597">Phosphoprotein</keyword>
<dbReference type="InterPro" id="IPR008207">
    <property type="entry name" value="Sig_transdc_His_kin_Hpt_dom"/>
</dbReference>
<dbReference type="SMART" id="SM00091">
    <property type="entry name" value="PAS"/>
    <property type="match status" value="1"/>
</dbReference>
<evidence type="ECO:0000256" key="7">
    <source>
        <dbReference type="ARBA" id="ARBA00022741"/>
    </source>
</evidence>
<feature type="domain" description="HPt" evidence="19">
    <location>
        <begin position="658"/>
        <end position="751"/>
    </location>
</feature>
<dbReference type="NCBIfam" id="TIGR00229">
    <property type="entry name" value="sensory_box"/>
    <property type="match status" value="1"/>
</dbReference>
<keyword evidence="11" id="KW-0472">Membrane</keyword>
<dbReference type="CDD" id="cd00082">
    <property type="entry name" value="HisKA"/>
    <property type="match status" value="1"/>
</dbReference>
<dbReference type="SMART" id="SM00388">
    <property type="entry name" value="HisKA"/>
    <property type="match status" value="1"/>
</dbReference>
<dbReference type="CDD" id="cd16922">
    <property type="entry name" value="HATPase_EvgS-ArcB-TorS-like"/>
    <property type="match status" value="1"/>
</dbReference>
<dbReference type="SUPFAM" id="SSF55874">
    <property type="entry name" value="ATPase domain of HSP90 chaperone/DNA topoisomerase II/histidine kinase"/>
    <property type="match status" value="1"/>
</dbReference>
<dbReference type="SMART" id="SM00086">
    <property type="entry name" value="PAC"/>
    <property type="match status" value="1"/>
</dbReference>
<feature type="modified residue" description="Phosphohistidine" evidence="12">
    <location>
        <position position="697"/>
    </location>
</feature>
<feature type="domain" description="Histidine kinase" evidence="15">
    <location>
        <begin position="265"/>
        <end position="487"/>
    </location>
</feature>
<protein>
    <recommendedName>
        <fullName evidence="3">histidine kinase</fullName>
        <ecNumber evidence="3">2.7.13.3</ecNumber>
    </recommendedName>
</protein>
<dbReference type="SUPFAM" id="SSF47226">
    <property type="entry name" value="Histidine-containing phosphotransfer domain, HPT domain"/>
    <property type="match status" value="1"/>
</dbReference>
<dbReference type="InterPro" id="IPR035965">
    <property type="entry name" value="PAS-like_dom_sf"/>
</dbReference>
<evidence type="ECO:0000256" key="4">
    <source>
        <dbReference type="ARBA" id="ARBA00022475"/>
    </source>
</evidence>
<evidence type="ECO:0000259" key="16">
    <source>
        <dbReference type="PROSITE" id="PS50110"/>
    </source>
</evidence>
<dbReference type="CDD" id="cd00130">
    <property type="entry name" value="PAS"/>
    <property type="match status" value="1"/>
</dbReference>
<dbReference type="PROSITE" id="PS50113">
    <property type="entry name" value="PAC"/>
    <property type="match status" value="1"/>
</dbReference>
<evidence type="ECO:0000256" key="9">
    <source>
        <dbReference type="ARBA" id="ARBA00022989"/>
    </source>
</evidence>
<dbReference type="Gene3D" id="3.30.450.20">
    <property type="entry name" value="PAS domain"/>
    <property type="match status" value="1"/>
</dbReference>
<dbReference type="Pfam" id="PF02518">
    <property type="entry name" value="HATPase_c"/>
    <property type="match status" value="1"/>
</dbReference>
<feature type="domain" description="Response regulatory" evidence="16">
    <location>
        <begin position="510"/>
        <end position="625"/>
    </location>
</feature>
<dbReference type="SMART" id="SM00387">
    <property type="entry name" value="HATPase_c"/>
    <property type="match status" value="1"/>
</dbReference>
<gene>
    <name evidence="20" type="ORF">HDE68_000863</name>
</gene>
<dbReference type="AlphaFoldDB" id="A0A7W8ZJK5"/>
<evidence type="ECO:0000313" key="21">
    <source>
        <dbReference type="Proteomes" id="UP000537204"/>
    </source>
</evidence>
<dbReference type="InterPro" id="IPR004358">
    <property type="entry name" value="Sig_transdc_His_kin-like_C"/>
</dbReference>
<evidence type="ECO:0000256" key="12">
    <source>
        <dbReference type="PROSITE-ProRule" id="PRU00110"/>
    </source>
</evidence>
<dbReference type="CDD" id="cd17546">
    <property type="entry name" value="REC_hyHK_CKI1_RcsC-like"/>
    <property type="match status" value="1"/>
</dbReference>
<dbReference type="PANTHER" id="PTHR45339">
    <property type="entry name" value="HYBRID SIGNAL TRANSDUCTION HISTIDINE KINASE J"/>
    <property type="match status" value="1"/>
</dbReference>
<evidence type="ECO:0000256" key="6">
    <source>
        <dbReference type="ARBA" id="ARBA00022692"/>
    </source>
</evidence>
<keyword evidence="8" id="KW-0067">ATP-binding</keyword>
<accession>A0A7W8ZJK5</accession>
<reference evidence="20 21" key="1">
    <citation type="submission" date="2020-08" db="EMBL/GenBank/DDBJ databases">
        <title>Genomic Encyclopedia of Type Strains, Phase IV (KMG-V): Genome sequencing to study the core and pangenomes of soil and plant-associated prokaryotes.</title>
        <authorList>
            <person name="Whitman W."/>
        </authorList>
    </citation>
    <scope>NUCLEOTIDE SEQUENCE [LARGE SCALE GENOMIC DNA]</scope>
    <source>
        <strain evidence="20 21">S3M1</strain>
    </source>
</reference>
<keyword evidence="9" id="KW-1133">Transmembrane helix</keyword>
<dbReference type="Pfam" id="PF00072">
    <property type="entry name" value="Response_reg"/>
    <property type="match status" value="1"/>
</dbReference>
<dbReference type="SMART" id="SM00448">
    <property type="entry name" value="REC"/>
    <property type="match status" value="1"/>
</dbReference>
<evidence type="ECO:0000256" key="1">
    <source>
        <dbReference type="ARBA" id="ARBA00000085"/>
    </source>
</evidence>
<evidence type="ECO:0000256" key="3">
    <source>
        <dbReference type="ARBA" id="ARBA00012438"/>
    </source>
</evidence>
<dbReference type="GO" id="GO:0005886">
    <property type="term" value="C:plasma membrane"/>
    <property type="evidence" value="ECO:0007669"/>
    <property type="project" value="UniProtKB-SubCell"/>
</dbReference>
<feature type="modified residue" description="4-aspartylphosphate" evidence="13">
    <location>
        <position position="559"/>
    </location>
</feature>
<comment type="caution">
    <text evidence="20">The sequence shown here is derived from an EMBL/GenBank/DDBJ whole genome shotgun (WGS) entry which is preliminary data.</text>
</comment>
<evidence type="ECO:0000259" key="15">
    <source>
        <dbReference type="PROSITE" id="PS50109"/>
    </source>
</evidence>
<dbReference type="InterPro" id="IPR000014">
    <property type="entry name" value="PAS"/>
</dbReference>
<dbReference type="InterPro" id="IPR001610">
    <property type="entry name" value="PAC"/>
</dbReference>
<evidence type="ECO:0000256" key="11">
    <source>
        <dbReference type="ARBA" id="ARBA00023136"/>
    </source>
</evidence>
<keyword evidence="14" id="KW-0175">Coiled coil</keyword>
<evidence type="ECO:0000256" key="10">
    <source>
        <dbReference type="ARBA" id="ARBA00023012"/>
    </source>
</evidence>
<feature type="coiled-coil region" evidence="14">
    <location>
        <begin position="104"/>
        <end position="131"/>
    </location>
</feature>
<feature type="domain" description="PAC" evidence="18">
    <location>
        <begin position="195"/>
        <end position="247"/>
    </location>
</feature>
<dbReference type="PANTHER" id="PTHR45339:SF1">
    <property type="entry name" value="HYBRID SIGNAL TRANSDUCTION HISTIDINE KINASE J"/>
    <property type="match status" value="1"/>
</dbReference>
<dbReference type="Proteomes" id="UP000537204">
    <property type="component" value="Unassembled WGS sequence"/>
</dbReference>
<dbReference type="Pfam" id="PF13426">
    <property type="entry name" value="PAS_9"/>
    <property type="match status" value="1"/>
</dbReference>
<organism evidence="20 21">
    <name type="scientific">Pedobacter cryoconitis</name>
    <dbReference type="NCBI Taxonomy" id="188932"/>
    <lineage>
        <taxon>Bacteria</taxon>
        <taxon>Pseudomonadati</taxon>
        <taxon>Bacteroidota</taxon>
        <taxon>Sphingobacteriia</taxon>
        <taxon>Sphingobacteriales</taxon>
        <taxon>Sphingobacteriaceae</taxon>
        <taxon>Pedobacter</taxon>
    </lineage>
</organism>
<dbReference type="InterPro" id="IPR001789">
    <property type="entry name" value="Sig_transdc_resp-reg_receiver"/>
</dbReference>
<dbReference type="PRINTS" id="PR00344">
    <property type="entry name" value="BCTRLSENSOR"/>
</dbReference>
<evidence type="ECO:0000256" key="8">
    <source>
        <dbReference type="ARBA" id="ARBA00022840"/>
    </source>
</evidence>
<keyword evidence="7" id="KW-0547">Nucleotide-binding</keyword>
<evidence type="ECO:0000256" key="14">
    <source>
        <dbReference type="SAM" id="Coils"/>
    </source>
</evidence>
<name>A0A7W8ZJK5_9SPHI</name>
<comment type="catalytic activity">
    <reaction evidence="1">
        <text>ATP + protein L-histidine = ADP + protein N-phospho-L-histidine.</text>
        <dbReference type="EC" id="2.7.13.3"/>
    </reaction>
</comment>
<dbReference type="InterPro" id="IPR036641">
    <property type="entry name" value="HPT_dom_sf"/>
</dbReference>
<dbReference type="EC" id="2.7.13.3" evidence="3"/>
<evidence type="ECO:0000256" key="2">
    <source>
        <dbReference type="ARBA" id="ARBA00004651"/>
    </source>
</evidence>
<dbReference type="Gene3D" id="3.40.50.2300">
    <property type="match status" value="1"/>
</dbReference>
<dbReference type="SUPFAM" id="SSF52172">
    <property type="entry name" value="CheY-like"/>
    <property type="match status" value="1"/>
</dbReference>
<evidence type="ECO:0000259" key="17">
    <source>
        <dbReference type="PROSITE" id="PS50112"/>
    </source>
</evidence>
<dbReference type="SUPFAM" id="SSF47384">
    <property type="entry name" value="Homodimeric domain of signal transducing histidine kinase"/>
    <property type="match status" value="1"/>
</dbReference>
<dbReference type="InterPro" id="IPR003594">
    <property type="entry name" value="HATPase_dom"/>
</dbReference>
<dbReference type="Gene3D" id="1.20.120.160">
    <property type="entry name" value="HPT domain"/>
    <property type="match status" value="1"/>
</dbReference>
<keyword evidence="10" id="KW-0902">Two-component regulatory system</keyword>
<dbReference type="PROSITE" id="PS50894">
    <property type="entry name" value="HPT"/>
    <property type="match status" value="1"/>
</dbReference>
<evidence type="ECO:0000256" key="13">
    <source>
        <dbReference type="PROSITE-ProRule" id="PRU00169"/>
    </source>
</evidence>
<dbReference type="PROSITE" id="PS50109">
    <property type="entry name" value="HIS_KIN"/>
    <property type="match status" value="1"/>
</dbReference>
<dbReference type="SUPFAM" id="SSF55785">
    <property type="entry name" value="PYP-like sensor domain (PAS domain)"/>
    <property type="match status" value="1"/>
</dbReference>
<evidence type="ECO:0000256" key="5">
    <source>
        <dbReference type="ARBA" id="ARBA00022553"/>
    </source>
</evidence>
<dbReference type="EMBL" id="JACHCE010000001">
    <property type="protein sequence ID" value="MBB5634978.1"/>
    <property type="molecule type" value="Genomic_DNA"/>
</dbReference>
<dbReference type="GO" id="GO:0000155">
    <property type="term" value="F:phosphorelay sensor kinase activity"/>
    <property type="evidence" value="ECO:0007669"/>
    <property type="project" value="InterPro"/>
</dbReference>
<dbReference type="InterPro" id="IPR005467">
    <property type="entry name" value="His_kinase_dom"/>
</dbReference>
<dbReference type="PROSITE" id="PS50110">
    <property type="entry name" value="RESPONSE_REGULATORY"/>
    <property type="match status" value="1"/>
</dbReference>
<dbReference type="PROSITE" id="PS50112">
    <property type="entry name" value="PAS"/>
    <property type="match status" value="1"/>
</dbReference>
<dbReference type="InterPro" id="IPR011006">
    <property type="entry name" value="CheY-like_superfamily"/>
</dbReference>
<dbReference type="Pfam" id="PF00512">
    <property type="entry name" value="HisKA"/>
    <property type="match status" value="1"/>
</dbReference>
<feature type="coiled-coil region" evidence="14">
    <location>
        <begin position="29"/>
        <end position="63"/>
    </location>
</feature>
<sequence>MNYHKLLLKQVNKYLPLDLQEFPAIENFLQAVNDSYRAFERDNELAERAFNISEEEYEELNKKLKYELDVKKMSVSKLKDAVGIFENVEVKNNSDDLLIIAEHLHEEIAKRKNAEQALKIKEEKYRGILANMNLGLMEVDNDEVIQYVNKSFCKMSGYQPEELLGTKASVVLAFPQHSKNTLKEKNKLRRNGKSDTYEIFVHSKKGEGRWWLISGAPRYNDQNDLVGSIGIHLDITQQKQLELDLIRAKEQAEASTLAKEMFLANMSHEIRTPMNAILGMANQLKKTNLASNQLFFLNTINSAADSLLIIINDILDLTKIDSGKLTLENIGFVPLAVVDRVLQVMTHKAEEKGIKLVSSYIDSNLAKILIGDPHRINQVLLNLVSNAIKFTQKGTVDINFIVVEDSQLWQRIKVTVSDTGIGMDEAFKIRLFDKFSQEDDTVTRKYGGTGLGMSISKELIGLMAGEIEVESKKNVGSSISFTLKLEKGTEESLPDKSEDEIDVRVFSGRKVLVTDDNEINRLLASTILQAYNVNCEEAINGVDAIEKLQQHSYDLVLMDVQMPIMDGMEAVKIIRNKLLNKTPIIALTALALKGDNEKCLDAGFNDYLSKPFDESQLLRIVASWLPKKALKGEDGDVQEKVNLPLFDLSQLHVIARGNQGFVDKMVRLFTEQTPTAIGDIRSAYHDGDYQKISKVAHRIKPSIDAMGIVSLKDEILEIESSAIEYGKSSKLEGLIDHLDIVIDKVVKALNK</sequence>
<dbReference type="InterPro" id="IPR000700">
    <property type="entry name" value="PAS-assoc_C"/>
</dbReference>
<dbReference type="RefSeq" id="WP_183879240.1">
    <property type="nucleotide sequence ID" value="NZ_JACHCE010000001.1"/>
</dbReference>
<evidence type="ECO:0000259" key="18">
    <source>
        <dbReference type="PROSITE" id="PS50113"/>
    </source>
</evidence>
<keyword evidence="6" id="KW-0812">Transmembrane</keyword>
<dbReference type="InterPro" id="IPR003661">
    <property type="entry name" value="HisK_dim/P_dom"/>
</dbReference>
<evidence type="ECO:0000313" key="20">
    <source>
        <dbReference type="EMBL" id="MBB5634978.1"/>
    </source>
</evidence>
<evidence type="ECO:0000259" key="19">
    <source>
        <dbReference type="PROSITE" id="PS50894"/>
    </source>
</evidence>
<keyword evidence="4" id="KW-1003">Cell membrane</keyword>
<comment type="subcellular location">
    <subcellularLocation>
        <location evidence="2">Cell membrane</location>
        <topology evidence="2">Multi-pass membrane protein</topology>
    </subcellularLocation>
</comment>
<dbReference type="InterPro" id="IPR036097">
    <property type="entry name" value="HisK_dim/P_sf"/>
</dbReference>
<proteinExistence type="predicted"/>